<sequence>MAASMLSHWLQTQKQSQSSADRAASSVFYRNLEDVLNSRRAKQSLYTFRKRGGEIDFSSNDFLSLATTGELRNALFEELAQHPDFEIGSKGPRLFDGNNDYIEQVEREIAEFHGAESAIIVNSGFEGNVAIFEAIPRQGDAIVYDALVHASTHVGMAKAKAELRLPFRHNDLESFRNTLTVVRDSQQLIRDGERCVLIAVESIYSMDGDVAPLVELIQIAKELFPVGNAQFIVDEAHATGILGPKGEGLVTQLGLEKEIAVRMYTFGKTMASTGAAILGSETIKLMLINNARSLIFTTAPSFVTLATIRASYKLIASENASESRSHIQNLVTHFFKLITADPAIQQALATGIIRLPVYNGWESRPFQTQICPVVTRANTRYNFFLIFHLQLAKFCAFPIDFPVVPKGQSRVRLCFHATNTMAEVDGLVRAMSTWSQEMLDIESGKSKMPVPSATAKVYAFMAMEGENGANGTNGVNCHNGTKGTSGTKGVKGVNNHDGHNDTNGHDGTNGTNGRKVSADSNGHPISDEVQVVADQRGITTALH</sequence>
<comment type="caution">
    <text evidence="7">The sequence shown here is derived from an EMBL/GenBank/DDBJ whole genome shotgun (WGS) entry which is preliminary data.</text>
</comment>
<evidence type="ECO:0000256" key="1">
    <source>
        <dbReference type="ARBA" id="ARBA00001933"/>
    </source>
</evidence>
<evidence type="ECO:0000256" key="3">
    <source>
        <dbReference type="ARBA" id="ARBA00022679"/>
    </source>
</evidence>
<evidence type="ECO:0000313" key="7">
    <source>
        <dbReference type="EMBL" id="KAJ5168931.1"/>
    </source>
</evidence>
<dbReference type="EMBL" id="JAPQKN010000002">
    <property type="protein sequence ID" value="KAJ5168931.1"/>
    <property type="molecule type" value="Genomic_DNA"/>
</dbReference>
<dbReference type="AlphaFoldDB" id="A0A9W9I905"/>
<accession>A0A9W9I905</accession>
<dbReference type="Pfam" id="PF00155">
    <property type="entry name" value="Aminotran_1_2"/>
    <property type="match status" value="1"/>
</dbReference>
<keyword evidence="3" id="KW-0808">Transferase</keyword>
<dbReference type="InterPro" id="IPR015424">
    <property type="entry name" value="PyrdxlP-dep_Trfase"/>
</dbReference>
<dbReference type="GO" id="GO:0030170">
    <property type="term" value="F:pyridoxal phosphate binding"/>
    <property type="evidence" value="ECO:0007669"/>
    <property type="project" value="InterPro"/>
</dbReference>
<dbReference type="InterPro" id="IPR015422">
    <property type="entry name" value="PyrdxlP-dep_Trfase_small"/>
</dbReference>
<evidence type="ECO:0000256" key="4">
    <source>
        <dbReference type="ARBA" id="ARBA00022898"/>
    </source>
</evidence>
<dbReference type="RefSeq" id="XP_056545392.1">
    <property type="nucleotide sequence ID" value="XM_056686650.1"/>
</dbReference>
<dbReference type="Gene3D" id="3.40.640.10">
    <property type="entry name" value="Type I PLP-dependent aspartate aminotransferase-like (Major domain)"/>
    <property type="match status" value="1"/>
</dbReference>
<comment type="cofactor">
    <cofactor evidence="1">
        <name>pyridoxal 5'-phosphate</name>
        <dbReference type="ChEBI" id="CHEBI:597326"/>
    </cofactor>
</comment>
<feature type="region of interest" description="Disordered" evidence="5">
    <location>
        <begin position="484"/>
        <end position="543"/>
    </location>
</feature>
<dbReference type="GO" id="GO:0016740">
    <property type="term" value="F:transferase activity"/>
    <property type="evidence" value="ECO:0007669"/>
    <property type="project" value="UniProtKB-KW"/>
</dbReference>
<organism evidence="7 8">
    <name type="scientific">Penicillium canariense</name>
    <dbReference type="NCBI Taxonomy" id="189055"/>
    <lineage>
        <taxon>Eukaryota</taxon>
        <taxon>Fungi</taxon>
        <taxon>Dikarya</taxon>
        <taxon>Ascomycota</taxon>
        <taxon>Pezizomycotina</taxon>
        <taxon>Eurotiomycetes</taxon>
        <taxon>Eurotiomycetidae</taxon>
        <taxon>Eurotiales</taxon>
        <taxon>Aspergillaceae</taxon>
        <taxon>Penicillium</taxon>
    </lineage>
</organism>
<feature type="compositionally biased region" description="Basic and acidic residues" evidence="5">
    <location>
        <begin position="494"/>
        <end position="504"/>
    </location>
</feature>
<reference evidence="7" key="2">
    <citation type="journal article" date="2023" name="IMA Fungus">
        <title>Comparative genomic study of the Penicillium genus elucidates a diverse pangenome and 15 lateral gene transfer events.</title>
        <authorList>
            <person name="Petersen C."/>
            <person name="Sorensen T."/>
            <person name="Nielsen M.R."/>
            <person name="Sondergaard T.E."/>
            <person name="Sorensen J.L."/>
            <person name="Fitzpatrick D.A."/>
            <person name="Frisvad J.C."/>
            <person name="Nielsen K.L."/>
        </authorList>
    </citation>
    <scope>NUCLEOTIDE SEQUENCE</scope>
    <source>
        <strain evidence="7">IBT 26290</strain>
    </source>
</reference>
<keyword evidence="8" id="KW-1185">Reference proteome</keyword>
<reference evidence="7" key="1">
    <citation type="submission" date="2022-11" db="EMBL/GenBank/DDBJ databases">
        <authorList>
            <person name="Petersen C."/>
        </authorList>
    </citation>
    <scope>NUCLEOTIDE SEQUENCE</scope>
    <source>
        <strain evidence="7">IBT 26290</strain>
    </source>
</reference>
<feature type="domain" description="Aminotransferase class I/classII large" evidence="6">
    <location>
        <begin position="55"/>
        <end position="430"/>
    </location>
</feature>
<dbReference type="GeneID" id="81425826"/>
<proteinExistence type="inferred from homology"/>
<evidence type="ECO:0000313" key="8">
    <source>
        <dbReference type="Proteomes" id="UP001149163"/>
    </source>
</evidence>
<dbReference type="OrthoDB" id="2382073at2759"/>
<comment type="similarity">
    <text evidence="2">Belongs to the class-II pyridoxal-phosphate-dependent aminotransferase family. BioF subfamily.</text>
</comment>
<dbReference type="PANTHER" id="PTHR13693">
    <property type="entry name" value="CLASS II AMINOTRANSFERASE/8-AMINO-7-OXONONANOATE SYNTHASE"/>
    <property type="match status" value="1"/>
</dbReference>
<dbReference type="InterPro" id="IPR050087">
    <property type="entry name" value="AON_synthase_class-II"/>
</dbReference>
<dbReference type="InterPro" id="IPR015421">
    <property type="entry name" value="PyrdxlP-dep_Trfase_major"/>
</dbReference>
<name>A0A9W9I905_9EURO</name>
<dbReference type="GO" id="GO:0009102">
    <property type="term" value="P:biotin biosynthetic process"/>
    <property type="evidence" value="ECO:0007669"/>
    <property type="project" value="TreeGrafter"/>
</dbReference>
<gene>
    <name evidence="7" type="ORF">N7482_004525</name>
</gene>
<dbReference type="InterPro" id="IPR004839">
    <property type="entry name" value="Aminotransferase_I/II_large"/>
</dbReference>
<dbReference type="PANTHER" id="PTHR13693:SF77">
    <property type="entry name" value="8-AMINO-7-OXONONANOATE SYNTHASE"/>
    <property type="match status" value="1"/>
</dbReference>
<evidence type="ECO:0000256" key="2">
    <source>
        <dbReference type="ARBA" id="ARBA00010008"/>
    </source>
</evidence>
<dbReference type="SUPFAM" id="SSF53383">
    <property type="entry name" value="PLP-dependent transferases"/>
    <property type="match status" value="1"/>
</dbReference>
<evidence type="ECO:0000259" key="6">
    <source>
        <dbReference type="Pfam" id="PF00155"/>
    </source>
</evidence>
<protein>
    <recommendedName>
        <fullName evidence="6">Aminotransferase class I/classII large domain-containing protein</fullName>
    </recommendedName>
</protein>
<feature type="compositionally biased region" description="Low complexity" evidence="5">
    <location>
        <begin position="484"/>
        <end position="493"/>
    </location>
</feature>
<dbReference type="Gene3D" id="3.90.1150.10">
    <property type="entry name" value="Aspartate Aminotransferase, domain 1"/>
    <property type="match status" value="1"/>
</dbReference>
<dbReference type="Proteomes" id="UP001149163">
    <property type="component" value="Unassembled WGS sequence"/>
</dbReference>
<keyword evidence="4" id="KW-0663">Pyridoxal phosphate</keyword>
<evidence type="ECO:0000256" key="5">
    <source>
        <dbReference type="SAM" id="MobiDB-lite"/>
    </source>
</evidence>